<feature type="domain" description="Carbohydrate-binding/sugar hydrolysis" evidence="3">
    <location>
        <begin position="134"/>
        <end position="293"/>
    </location>
</feature>
<dbReference type="SMART" id="SM00710">
    <property type="entry name" value="PbH1"/>
    <property type="match status" value="7"/>
</dbReference>
<evidence type="ECO:0000256" key="1">
    <source>
        <dbReference type="SAM" id="MobiDB-lite"/>
    </source>
</evidence>
<accession>A0ABQ0SSF9</accession>
<keyword evidence="2" id="KW-1133">Transmembrane helix</keyword>
<dbReference type="Pfam" id="PF05048">
    <property type="entry name" value="NosD"/>
    <property type="match status" value="1"/>
</dbReference>
<evidence type="ECO:0000313" key="5">
    <source>
        <dbReference type="Proteomes" id="UP000317180"/>
    </source>
</evidence>
<evidence type="ECO:0000259" key="3">
    <source>
        <dbReference type="SMART" id="SM00722"/>
    </source>
</evidence>
<dbReference type="NCBIfam" id="TIGR03804">
    <property type="entry name" value="para_beta_helix"/>
    <property type="match status" value="3"/>
</dbReference>
<keyword evidence="2" id="KW-0472">Membrane</keyword>
<keyword evidence="2" id="KW-0812">Transmembrane</keyword>
<protein>
    <recommendedName>
        <fullName evidence="3">Carbohydrate-binding/sugar hydrolysis domain-containing protein</fullName>
    </recommendedName>
</protein>
<evidence type="ECO:0000313" key="4">
    <source>
        <dbReference type="EMBL" id="GED26795.1"/>
    </source>
</evidence>
<reference evidence="4 5" key="1">
    <citation type="submission" date="2019-06" db="EMBL/GenBank/DDBJ databases">
        <title>Whole genome shotgun sequence of Brevibacillus agri NBRC 15538.</title>
        <authorList>
            <person name="Hosoyama A."/>
            <person name="Uohara A."/>
            <person name="Ohji S."/>
            <person name="Ichikawa N."/>
        </authorList>
    </citation>
    <scope>NUCLEOTIDE SEQUENCE [LARGE SCALE GENOMIC DNA]</scope>
    <source>
        <strain evidence="4 5">NBRC 15538</strain>
    </source>
</reference>
<dbReference type="Gene3D" id="2.160.20.10">
    <property type="entry name" value="Single-stranded right-handed beta-helix, Pectin lyase-like"/>
    <property type="match status" value="2"/>
</dbReference>
<dbReference type="InterPro" id="IPR006633">
    <property type="entry name" value="Carb-bd_sugar_hydrolysis-dom"/>
</dbReference>
<dbReference type="InterPro" id="IPR007742">
    <property type="entry name" value="NosD_dom"/>
</dbReference>
<dbReference type="SUPFAM" id="SSF51126">
    <property type="entry name" value="Pectin lyase-like"/>
    <property type="match status" value="1"/>
</dbReference>
<feature type="region of interest" description="Disordered" evidence="1">
    <location>
        <begin position="133"/>
        <end position="157"/>
    </location>
</feature>
<gene>
    <name evidence="4" type="ORF">BAG01nite_28970</name>
</gene>
<dbReference type="InterPro" id="IPR006626">
    <property type="entry name" value="PbH1"/>
</dbReference>
<evidence type="ECO:0000256" key="2">
    <source>
        <dbReference type="SAM" id="Phobius"/>
    </source>
</evidence>
<dbReference type="EMBL" id="BJOD01000028">
    <property type="protein sequence ID" value="GED26795.1"/>
    <property type="molecule type" value="Genomic_DNA"/>
</dbReference>
<organism evidence="4 5">
    <name type="scientific">Brevibacillus agri</name>
    <dbReference type="NCBI Taxonomy" id="51101"/>
    <lineage>
        <taxon>Bacteria</taxon>
        <taxon>Bacillati</taxon>
        <taxon>Bacillota</taxon>
        <taxon>Bacilli</taxon>
        <taxon>Bacillales</taxon>
        <taxon>Paenibacillaceae</taxon>
        <taxon>Brevibacillus</taxon>
    </lineage>
</organism>
<dbReference type="InterPro" id="IPR022441">
    <property type="entry name" value="Para_beta_helix_rpt-2"/>
</dbReference>
<proteinExistence type="predicted"/>
<dbReference type="InterPro" id="IPR011050">
    <property type="entry name" value="Pectin_lyase_fold/virulence"/>
</dbReference>
<feature type="transmembrane region" description="Helical" evidence="2">
    <location>
        <begin position="422"/>
        <end position="443"/>
    </location>
</feature>
<sequence>MLILPAAYPAQAEASLQALIDQAAPGDTVTIPEGKYEGPIRITKPLKLLAKGEVKLTNPSEEAALTIAADDVTLQGITVLDRRINSEDASIIVSGSRNLLEKVTVETMGTGIQLRGANANTIRNVSVIGKVKDRGSASDAGHDHSAHLSKSASKPKVTVQAQKGNGIDLYDSHDNRLIENQVTNVFDGIYLEKSTGNELTQNRVEKSRYGYHLMGTTQTSLKNNTGSENVTGAMLMETADATVVGNRFLKQQKNPNSQGILLYDVQNSLLADNHIEGNRVGLYLERSSGITVTGNQLSLNFVGMQLIASAGNTWTNNHFISNVIAAQAQDSATDNLNGNYWDNLLGLDVDGDHKSDLPYEMNPFYLGLTDAIPAYQLFFQSPGFVFLENLFTSGAGSPIRDETPLMPTSAVVSANAETGSNWGAGILGLILLAGSCTFIYVGVKKS</sequence>
<dbReference type="SMART" id="SM00722">
    <property type="entry name" value="CASH"/>
    <property type="match status" value="1"/>
</dbReference>
<keyword evidence="5" id="KW-1185">Reference proteome</keyword>
<dbReference type="Proteomes" id="UP000317180">
    <property type="component" value="Unassembled WGS sequence"/>
</dbReference>
<name>A0ABQ0SSF9_9BACL</name>
<dbReference type="InterPro" id="IPR012334">
    <property type="entry name" value="Pectin_lyas_fold"/>
</dbReference>
<feature type="compositionally biased region" description="Basic and acidic residues" evidence="1">
    <location>
        <begin position="133"/>
        <end position="146"/>
    </location>
</feature>
<comment type="caution">
    <text evidence="4">The sequence shown here is derived from an EMBL/GenBank/DDBJ whole genome shotgun (WGS) entry which is preliminary data.</text>
</comment>